<keyword evidence="1" id="KW-0472">Membrane</keyword>
<gene>
    <name evidence="3" type="ORF">Pan216_44670</name>
</gene>
<dbReference type="NCBIfam" id="TIGR04294">
    <property type="entry name" value="pre_pil_HX9DG"/>
    <property type="match status" value="1"/>
</dbReference>
<proteinExistence type="predicted"/>
<reference evidence="3 4" key="1">
    <citation type="submission" date="2019-02" db="EMBL/GenBank/DDBJ databases">
        <title>Deep-cultivation of Planctomycetes and their phenomic and genomic characterization uncovers novel biology.</title>
        <authorList>
            <person name="Wiegand S."/>
            <person name="Jogler M."/>
            <person name="Boedeker C."/>
            <person name="Pinto D."/>
            <person name="Vollmers J."/>
            <person name="Rivas-Marin E."/>
            <person name="Kohn T."/>
            <person name="Peeters S.H."/>
            <person name="Heuer A."/>
            <person name="Rast P."/>
            <person name="Oberbeckmann S."/>
            <person name="Bunk B."/>
            <person name="Jeske O."/>
            <person name="Meyerdierks A."/>
            <person name="Storesund J.E."/>
            <person name="Kallscheuer N."/>
            <person name="Luecker S."/>
            <person name="Lage O.M."/>
            <person name="Pohl T."/>
            <person name="Merkel B.J."/>
            <person name="Hornburger P."/>
            <person name="Mueller R.-W."/>
            <person name="Bruemmer F."/>
            <person name="Labrenz M."/>
            <person name="Spormann A.M."/>
            <person name="Op den Camp H."/>
            <person name="Overmann J."/>
            <person name="Amann R."/>
            <person name="Jetten M.S.M."/>
            <person name="Mascher T."/>
            <person name="Medema M.H."/>
            <person name="Devos D.P."/>
            <person name="Kaster A.-K."/>
            <person name="Ovreas L."/>
            <person name="Rohde M."/>
            <person name="Galperin M.Y."/>
            <person name="Jogler C."/>
        </authorList>
    </citation>
    <scope>NUCLEOTIDE SEQUENCE [LARGE SCALE GENOMIC DNA]</scope>
    <source>
        <strain evidence="3 4">Pan216</strain>
    </source>
</reference>
<evidence type="ECO:0000313" key="4">
    <source>
        <dbReference type="Proteomes" id="UP000317093"/>
    </source>
</evidence>
<dbReference type="InterPro" id="IPR027558">
    <property type="entry name" value="Pre_pil_HX9DG_C"/>
</dbReference>
<feature type="transmembrane region" description="Helical" evidence="1">
    <location>
        <begin position="12"/>
        <end position="32"/>
    </location>
</feature>
<dbReference type="SUPFAM" id="SSF54523">
    <property type="entry name" value="Pili subunits"/>
    <property type="match status" value="1"/>
</dbReference>
<dbReference type="InterPro" id="IPR012902">
    <property type="entry name" value="N_methyl_site"/>
</dbReference>
<dbReference type="PANTHER" id="PTHR30093:SF2">
    <property type="entry name" value="TYPE II SECRETION SYSTEM PROTEIN H"/>
    <property type="match status" value="1"/>
</dbReference>
<feature type="domain" description="DUF1559" evidence="2">
    <location>
        <begin position="33"/>
        <end position="303"/>
    </location>
</feature>
<dbReference type="AlphaFoldDB" id="A0A518B9D0"/>
<dbReference type="Proteomes" id="UP000317093">
    <property type="component" value="Chromosome"/>
</dbReference>
<accession>A0A518B9D0</accession>
<evidence type="ECO:0000313" key="3">
    <source>
        <dbReference type="EMBL" id="QDU63586.1"/>
    </source>
</evidence>
<keyword evidence="4" id="KW-1185">Reference proteome</keyword>
<organism evidence="3 4">
    <name type="scientific">Kolteria novifilia</name>
    <dbReference type="NCBI Taxonomy" id="2527975"/>
    <lineage>
        <taxon>Bacteria</taxon>
        <taxon>Pseudomonadati</taxon>
        <taxon>Planctomycetota</taxon>
        <taxon>Planctomycetia</taxon>
        <taxon>Kolteriales</taxon>
        <taxon>Kolteriaceae</taxon>
        <taxon>Kolteria</taxon>
    </lineage>
</organism>
<dbReference type="InterPro" id="IPR011453">
    <property type="entry name" value="DUF1559"/>
</dbReference>
<evidence type="ECO:0000259" key="2">
    <source>
        <dbReference type="Pfam" id="PF07596"/>
    </source>
</evidence>
<keyword evidence="1" id="KW-0812">Transmembrane</keyword>
<dbReference type="Pfam" id="PF07596">
    <property type="entry name" value="SBP_bac_10"/>
    <property type="match status" value="1"/>
</dbReference>
<dbReference type="Pfam" id="PF07963">
    <property type="entry name" value="N_methyl"/>
    <property type="match status" value="1"/>
</dbReference>
<dbReference type="Gene3D" id="3.30.700.10">
    <property type="entry name" value="Glycoprotein, Type 4 Pilin"/>
    <property type="match status" value="1"/>
</dbReference>
<dbReference type="RefSeq" id="WP_145261154.1">
    <property type="nucleotide sequence ID" value="NZ_CP036279.1"/>
</dbReference>
<dbReference type="InterPro" id="IPR045584">
    <property type="entry name" value="Pilin-like"/>
</dbReference>
<protein>
    <recommendedName>
        <fullName evidence="2">DUF1559 domain-containing protein</fullName>
    </recommendedName>
</protein>
<evidence type="ECO:0000256" key="1">
    <source>
        <dbReference type="SAM" id="Phobius"/>
    </source>
</evidence>
<sequence length="321" mass="34655">MRSLTRRGFTLVELLVVIAIIGVLVGLLLPAVQRAREAARRVQCQNQLRQIGLALHNYHDGHGVFPPAGVARRPTNANDCHGGGAVVGDAGAPWTVLILPYLDEQARYDRFNFNAPFDWGFTDSYAASGNSANSPNQSEQIQRLEKYVCPSNPVAANYPTLSYFAVMGGGTLPSGGTQYPCEHGGGRVYFNNGMMWRNSSVREAAVTDGLSKTFLIGETIFSYIPPWCCETLTWASALRLNGGDSLMTNAAACVHQPNSGDDPAAGINMWGELTTTFRSFHDGGVHFLMGDGSVEFVGESIDLNTYRSLGIRDDGQPLGGF</sequence>
<dbReference type="KEGG" id="knv:Pan216_44670"/>
<dbReference type="EMBL" id="CP036279">
    <property type="protein sequence ID" value="QDU63586.1"/>
    <property type="molecule type" value="Genomic_DNA"/>
</dbReference>
<keyword evidence="1" id="KW-1133">Transmembrane helix</keyword>
<dbReference type="NCBIfam" id="TIGR02532">
    <property type="entry name" value="IV_pilin_GFxxxE"/>
    <property type="match status" value="1"/>
</dbReference>
<dbReference type="PROSITE" id="PS00409">
    <property type="entry name" value="PROKAR_NTER_METHYL"/>
    <property type="match status" value="1"/>
</dbReference>
<dbReference type="OrthoDB" id="210622at2"/>
<dbReference type="PANTHER" id="PTHR30093">
    <property type="entry name" value="GENERAL SECRETION PATHWAY PROTEIN G"/>
    <property type="match status" value="1"/>
</dbReference>
<name>A0A518B9D0_9BACT</name>